<dbReference type="RefSeq" id="WP_315877524.1">
    <property type="nucleotide sequence ID" value="NZ_JAWCTQ010000009.1"/>
</dbReference>
<accession>A0ABU3QI47</accession>
<evidence type="ECO:0000256" key="1">
    <source>
        <dbReference type="SAM" id="MobiDB-lite"/>
    </source>
</evidence>
<dbReference type="EMBL" id="JAWCTQ010000009">
    <property type="protein sequence ID" value="MDT9682440.1"/>
    <property type="molecule type" value="Genomic_DNA"/>
</dbReference>
<name>A0ABU3QI47_9ACTN</name>
<feature type="chain" id="PRO_5046865524" description="Secreted protein" evidence="2">
    <location>
        <begin position="31"/>
        <end position="206"/>
    </location>
</feature>
<comment type="caution">
    <text evidence="3">The sequence shown here is derived from an EMBL/GenBank/DDBJ whole genome shotgun (WGS) entry which is preliminary data.</text>
</comment>
<keyword evidence="2" id="KW-0732">Signal</keyword>
<feature type="signal peptide" evidence="2">
    <location>
        <begin position="1"/>
        <end position="30"/>
    </location>
</feature>
<gene>
    <name evidence="3" type="ORF">RND61_10220</name>
</gene>
<protein>
    <recommendedName>
        <fullName evidence="5">Secreted protein</fullName>
    </recommendedName>
</protein>
<dbReference type="Proteomes" id="UP001250181">
    <property type="component" value="Unassembled WGS sequence"/>
</dbReference>
<evidence type="ECO:0000256" key="2">
    <source>
        <dbReference type="SAM" id="SignalP"/>
    </source>
</evidence>
<organism evidence="3 4">
    <name type="scientific">Streptomyces tamarix</name>
    <dbReference type="NCBI Taxonomy" id="3078565"/>
    <lineage>
        <taxon>Bacteria</taxon>
        <taxon>Bacillati</taxon>
        <taxon>Actinomycetota</taxon>
        <taxon>Actinomycetes</taxon>
        <taxon>Kitasatosporales</taxon>
        <taxon>Streptomycetaceae</taxon>
        <taxon>Streptomyces</taxon>
    </lineage>
</organism>
<evidence type="ECO:0008006" key="5">
    <source>
        <dbReference type="Google" id="ProtNLM"/>
    </source>
</evidence>
<keyword evidence="4" id="KW-1185">Reference proteome</keyword>
<sequence>MAAFRLTLKATFCTVVALLMTAVWTQPANAWTWATRVTVYSGSGLCVQGDAGIDHLRPGGFSGNLAYANTYALTQGCGTGLSKPDGWAAARAVVYRWNGSAWAVCRASDWKYGATGQAGGEFPGPWGPEQGLDWGGWQACGPGYYGTLASAYVWDGSAWRGGGVWSGYEFASSTRFRESRPSAPEVAPTRHATPPPSHPRVQSGTR</sequence>
<evidence type="ECO:0000313" key="3">
    <source>
        <dbReference type="EMBL" id="MDT9682440.1"/>
    </source>
</evidence>
<evidence type="ECO:0000313" key="4">
    <source>
        <dbReference type="Proteomes" id="UP001250181"/>
    </source>
</evidence>
<reference evidence="3 4" key="1">
    <citation type="submission" date="2023-09" db="EMBL/GenBank/DDBJ databases">
        <title>Streptomyces sp. nov.: A antagonism against Alternaria gaisen Producing Streptochlin, Isolated from Tamarix root soil.</title>
        <authorList>
            <person name="Chen Y."/>
        </authorList>
    </citation>
    <scope>NUCLEOTIDE SEQUENCE [LARGE SCALE GENOMIC DNA]</scope>
    <source>
        <strain evidence="3 4">TRM76323</strain>
    </source>
</reference>
<feature type="region of interest" description="Disordered" evidence="1">
    <location>
        <begin position="178"/>
        <end position="206"/>
    </location>
</feature>
<proteinExistence type="predicted"/>